<evidence type="ECO:0000256" key="2">
    <source>
        <dbReference type="ARBA" id="ARBA00022840"/>
    </source>
</evidence>
<dbReference type="GO" id="GO:0034663">
    <property type="term" value="C:endoplasmic reticulum chaperone complex"/>
    <property type="evidence" value="ECO:0007669"/>
    <property type="project" value="TreeGrafter"/>
</dbReference>
<dbReference type="GO" id="GO:0030968">
    <property type="term" value="P:endoplasmic reticulum unfolded protein response"/>
    <property type="evidence" value="ECO:0007669"/>
    <property type="project" value="TreeGrafter"/>
</dbReference>
<feature type="compositionally biased region" description="Basic and acidic residues" evidence="4">
    <location>
        <begin position="653"/>
        <end position="662"/>
    </location>
</feature>
<feature type="compositionally biased region" description="Low complexity" evidence="4">
    <location>
        <begin position="626"/>
        <end position="652"/>
    </location>
</feature>
<feature type="region of interest" description="Disordered" evidence="4">
    <location>
        <begin position="612"/>
        <end position="666"/>
    </location>
</feature>
<feature type="compositionally biased region" description="Low complexity" evidence="4">
    <location>
        <begin position="824"/>
        <end position="842"/>
    </location>
</feature>
<keyword evidence="2" id="KW-0067">ATP-binding</keyword>
<dbReference type="OrthoDB" id="10262720at2759"/>
<dbReference type="SUPFAM" id="SSF53067">
    <property type="entry name" value="Actin-like ATPase domain"/>
    <property type="match status" value="2"/>
</dbReference>
<feature type="region of interest" description="Disordered" evidence="4">
    <location>
        <begin position="937"/>
        <end position="1000"/>
    </location>
</feature>
<dbReference type="InterPro" id="IPR029048">
    <property type="entry name" value="HSP70_C_sf"/>
</dbReference>
<evidence type="ECO:0000313" key="7">
    <source>
        <dbReference type="Proteomes" id="UP000799767"/>
    </source>
</evidence>
<feature type="compositionally biased region" description="Basic and acidic residues" evidence="4">
    <location>
        <begin position="777"/>
        <end position="789"/>
    </location>
</feature>
<dbReference type="Gene3D" id="1.20.1270.10">
    <property type="match status" value="1"/>
</dbReference>
<accession>A0A6A6Q044</accession>
<dbReference type="GO" id="GO:0005524">
    <property type="term" value="F:ATP binding"/>
    <property type="evidence" value="ECO:0007669"/>
    <property type="project" value="UniProtKB-KW"/>
</dbReference>
<gene>
    <name evidence="6" type="ORF">BDY17DRAFT_294220</name>
</gene>
<dbReference type="PANTHER" id="PTHR45639:SF3">
    <property type="entry name" value="HYPOXIA UP-REGULATED PROTEIN 1"/>
    <property type="match status" value="1"/>
</dbReference>
<dbReference type="CDD" id="cd10230">
    <property type="entry name" value="ASKHA_NBD_HSP70_HYOU1"/>
    <property type="match status" value="1"/>
</dbReference>
<dbReference type="Pfam" id="PF00012">
    <property type="entry name" value="HSP70"/>
    <property type="match status" value="1"/>
</dbReference>
<dbReference type="PANTHER" id="PTHR45639">
    <property type="entry name" value="HSC70CB, ISOFORM G-RELATED"/>
    <property type="match status" value="1"/>
</dbReference>
<feature type="signal peptide" evidence="5">
    <location>
        <begin position="1"/>
        <end position="32"/>
    </location>
</feature>
<dbReference type="InterPro" id="IPR013126">
    <property type="entry name" value="Hsp_70_fam"/>
</dbReference>
<dbReference type="RefSeq" id="XP_033592339.1">
    <property type="nucleotide sequence ID" value="XM_033733109.1"/>
</dbReference>
<evidence type="ECO:0000256" key="4">
    <source>
        <dbReference type="SAM" id="MobiDB-lite"/>
    </source>
</evidence>
<dbReference type="EMBL" id="MU001633">
    <property type="protein sequence ID" value="KAF2485770.1"/>
    <property type="molecule type" value="Genomic_DNA"/>
</dbReference>
<keyword evidence="1" id="KW-0547">Nucleotide-binding</keyword>
<dbReference type="Proteomes" id="UP000799767">
    <property type="component" value="Unassembled WGS sequence"/>
</dbReference>
<dbReference type="Gene3D" id="3.30.420.40">
    <property type="match status" value="2"/>
</dbReference>
<feature type="compositionally biased region" description="Low complexity" evidence="4">
    <location>
        <begin position="957"/>
        <end position="973"/>
    </location>
</feature>
<sequence>MLPPGRRRTGASPSRPLLLGLLFVLFASSANAAASVLGIDFGTLNLKAALVKPGIPLEIVLTKDSKRKEVAAVAFKPSRDAAPQPGAFPERMYGGDALALQGRFPGEVLPNLKPLLGLISNEAGAQAVADYQGRYPAVQVAQVKELGTTLVKSGGFAEGEMPWSVEELLAMELANIRRNAEAMAGKGNTVQDVVITIPAFYTVDERRAIERAATLAGLEVNALISDGLAVGIDYAKSRTFPDVTKGEKPEHHIVFDMGAGSTAATVLRFQSKSVKDVGRFNKTVQEVAVLGAGWDRRLGGDSLTDLVLNDYIQKFLAKPDVKSRGVSADDIKSNGRAMARLWKDAEKARQVLSANTETSSSFEELLPDTDFKVKFTRAEFEELASTLADRVGKPIKDALELAELQMSDIESIILHGGAVRTPFVQKQLEKIAGGSSKLRSNVNADESAVFGAAFKAAGLSPNFKVKEIRDSDIAGYTVGMTWVDREKDWKRTLFNTNSTVGNGATTKQVSFKQKADFSFSLYQAVVTAKERGPQSIVGIETLNLTAGVAALKTSFGCEKEEVSTRFSIRLSPIDGIPEVVGGTVSCEVEGDGKAESLGDSVKDWLGFGKKKDQEALKDGEGEEAGPTESVEAATSSSLTESVTSTASSSSSKVPEKPKKRTESIPISFAITTQGTPQPAPEEMKRMRDRLSAFDKSDHARLAREEALNVLESYTYYVRDFLDNDDYRSVSTPSQLDAISKLLASTREFMENTKDATKEVLTEKHAALKKLVQPIQARRREGQQRSEKLSTLRTSLDSTQKLVDMIKAQLEQAADAKKRAEEFDASQAASATNTAEETAAPTPKDSLDDLEEPDVAPKANEPPLPKYSSAADFTAYTDLDLSDLRDVQASVRAWLEEKEAAQALLKPYDDPVLLVSEIEKKADELGVVMKDLLYKKMKAPPKSKTSKSKTSKTKKAKTTGSSSTTSAASEAASPGMQEEFLEMVKEEEAAKSSTAHTPDEL</sequence>
<dbReference type="AlphaFoldDB" id="A0A6A6Q044"/>
<dbReference type="FunFam" id="3.90.640.10:FF:000003">
    <property type="entry name" value="Molecular chaperone DnaK"/>
    <property type="match status" value="1"/>
</dbReference>
<protein>
    <submittedName>
        <fullName evidence="6">Hsp70 protein-domain-containing protein</fullName>
    </submittedName>
</protein>
<name>A0A6A6Q044_9PEZI</name>
<dbReference type="GO" id="GO:0140662">
    <property type="term" value="F:ATP-dependent protein folding chaperone"/>
    <property type="evidence" value="ECO:0007669"/>
    <property type="project" value="InterPro"/>
</dbReference>
<reference evidence="6" key="1">
    <citation type="journal article" date="2020" name="Stud. Mycol.">
        <title>101 Dothideomycetes genomes: a test case for predicting lifestyles and emergence of pathogens.</title>
        <authorList>
            <person name="Haridas S."/>
            <person name="Albert R."/>
            <person name="Binder M."/>
            <person name="Bloem J."/>
            <person name="Labutti K."/>
            <person name="Salamov A."/>
            <person name="Andreopoulos B."/>
            <person name="Baker S."/>
            <person name="Barry K."/>
            <person name="Bills G."/>
            <person name="Bluhm B."/>
            <person name="Cannon C."/>
            <person name="Castanera R."/>
            <person name="Culley D."/>
            <person name="Daum C."/>
            <person name="Ezra D."/>
            <person name="Gonzalez J."/>
            <person name="Henrissat B."/>
            <person name="Kuo A."/>
            <person name="Liang C."/>
            <person name="Lipzen A."/>
            <person name="Lutzoni F."/>
            <person name="Magnuson J."/>
            <person name="Mondo S."/>
            <person name="Nolan M."/>
            <person name="Ohm R."/>
            <person name="Pangilinan J."/>
            <person name="Park H.-J."/>
            <person name="Ramirez L."/>
            <person name="Alfaro M."/>
            <person name="Sun H."/>
            <person name="Tritt A."/>
            <person name="Yoshinaga Y."/>
            <person name="Zwiers L.-H."/>
            <person name="Turgeon B."/>
            <person name="Goodwin S."/>
            <person name="Spatafora J."/>
            <person name="Crous P."/>
            <person name="Grigoriev I."/>
        </authorList>
    </citation>
    <scope>NUCLEOTIDE SEQUENCE</scope>
    <source>
        <strain evidence="6">CBS 113389</strain>
    </source>
</reference>
<evidence type="ECO:0000313" key="6">
    <source>
        <dbReference type="EMBL" id="KAF2485770.1"/>
    </source>
</evidence>
<evidence type="ECO:0000256" key="5">
    <source>
        <dbReference type="SAM" id="SignalP"/>
    </source>
</evidence>
<dbReference type="Gene3D" id="3.90.640.10">
    <property type="entry name" value="Actin, Chain A, domain 4"/>
    <property type="match status" value="1"/>
</dbReference>
<keyword evidence="7" id="KW-1185">Reference proteome</keyword>
<feature type="region of interest" description="Disordered" evidence="4">
    <location>
        <begin position="771"/>
        <end position="792"/>
    </location>
</feature>
<dbReference type="SUPFAM" id="SSF100934">
    <property type="entry name" value="Heat shock protein 70kD (HSP70), C-terminal subdomain"/>
    <property type="match status" value="1"/>
</dbReference>
<proteinExistence type="predicted"/>
<organism evidence="6 7">
    <name type="scientific">Neohortaea acidophila</name>
    <dbReference type="NCBI Taxonomy" id="245834"/>
    <lineage>
        <taxon>Eukaryota</taxon>
        <taxon>Fungi</taxon>
        <taxon>Dikarya</taxon>
        <taxon>Ascomycota</taxon>
        <taxon>Pezizomycotina</taxon>
        <taxon>Dothideomycetes</taxon>
        <taxon>Dothideomycetidae</taxon>
        <taxon>Mycosphaerellales</taxon>
        <taxon>Teratosphaeriaceae</taxon>
        <taxon>Neohortaea</taxon>
    </lineage>
</organism>
<dbReference type="Gene3D" id="3.30.30.30">
    <property type="match status" value="1"/>
</dbReference>
<feature type="compositionally biased region" description="Basic residues" evidence="4">
    <location>
        <begin position="937"/>
        <end position="956"/>
    </location>
</feature>
<dbReference type="GeneID" id="54474111"/>
<dbReference type="PRINTS" id="PR00301">
    <property type="entry name" value="HEATSHOCK70"/>
</dbReference>
<keyword evidence="3" id="KW-0143">Chaperone</keyword>
<feature type="region of interest" description="Disordered" evidence="4">
    <location>
        <begin position="817"/>
        <end position="867"/>
    </location>
</feature>
<keyword evidence="5" id="KW-0732">Signal</keyword>
<dbReference type="InterPro" id="IPR043129">
    <property type="entry name" value="ATPase_NBD"/>
</dbReference>
<evidence type="ECO:0000256" key="3">
    <source>
        <dbReference type="ARBA" id="ARBA00023186"/>
    </source>
</evidence>
<feature type="chain" id="PRO_5025351173" evidence="5">
    <location>
        <begin position="33"/>
        <end position="1000"/>
    </location>
</feature>
<evidence type="ECO:0000256" key="1">
    <source>
        <dbReference type="ARBA" id="ARBA00022741"/>
    </source>
</evidence>
<feature type="compositionally biased region" description="Polar residues" evidence="4">
    <location>
        <begin position="990"/>
        <end position="1000"/>
    </location>
</feature>